<accession>X1A9D4</accession>
<evidence type="ECO:0000313" key="3">
    <source>
        <dbReference type="EMBL" id="GAG66672.1"/>
    </source>
</evidence>
<organism evidence="3">
    <name type="scientific">marine sediment metagenome</name>
    <dbReference type="NCBI Taxonomy" id="412755"/>
    <lineage>
        <taxon>unclassified sequences</taxon>
        <taxon>metagenomes</taxon>
        <taxon>ecological metagenomes</taxon>
    </lineage>
</organism>
<reference evidence="3" key="1">
    <citation type="journal article" date="2014" name="Front. Microbiol.">
        <title>High frequency of phylogenetically diverse reductive dehalogenase-homologous genes in deep subseafloor sedimentary metagenomes.</title>
        <authorList>
            <person name="Kawai M."/>
            <person name="Futagami T."/>
            <person name="Toyoda A."/>
            <person name="Takaki Y."/>
            <person name="Nishi S."/>
            <person name="Hori S."/>
            <person name="Arai W."/>
            <person name="Tsubouchi T."/>
            <person name="Morono Y."/>
            <person name="Uchiyama I."/>
            <person name="Ito T."/>
            <person name="Fujiyama A."/>
            <person name="Inagaki F."/>
            <person name="Takami H."/>
        </authorList>
    </citation>
    <scope>NUCLEOTIDE SEQUENCE</scope>
    <source>
        <strain evidence="3">Expedition CK06-06</strain>
    </source>
</reference>
<feature type="domain" description="RecF/RecN/SMC N-terminal" evidence="2">
    <location>
        <begin position="18"/>
        <end position="155"/>
    </location>
</feature>
<dbReference type="InterPro" id="IPR027417">
    <property type="entry name" value="P-loop_NTPase"/>
</dbReference>
<dbReference type="EMBL" id="BART01006610">
    <property type="protein sequence ID" value="GAG66672.1"/>
    <property type="molecule type" value="Genomic_DNA"/>
</dbReference>
<keyword evidence="1" id="KW-0175">Coiled coil</keyword>
<dbReference type="InterPro" id="IPR003395">
    <property type="entry name" value="RecF/RecN/SMC_N"/>
</dbReference>
<comment type="caution">
    <text evidence="3">The sequence shown here is derived from an EMBL/GenBank/DDBJ whole genome shotgun (WGS) entry which is preliminary data.</text>
</comment>
<proteinExistence type="predicted"/>
<evidence type="ECO:0000259" key="2">
    <source>
        <dbReference type="Pfam" id="PF02463"/>
    </source>
</evidence>
<dbReference type="Pfam" id="PF02463">
    <property type="entry name" value="SMC_N"/>
    <property type="match status" value="1"/>
</dbReference>
<protein>
    <recommendedName>
        <fullName evidence="2">RecF/RecN/SMC N-terminal domain-containing protein</fullName>
    </recommendedName>
</protein>
<dbReference type="PANTHER" id="PTHR43977">
    <property type="entry name" value="STRUCTURAL MAINTENANCE OF CHROMOSOMES PROTEIN 3"/>
    <property type="match status" value="1"/>
</dbReference>
<dbReference type="SUPFAM" id="SSF52540">
    <property type="entry name" value="P-loop containing nucleoside triphosphate hydrolases"/>
    <property type="match status" value="1"/>
</dbReference>
<name>X1A9D4_9ZZZZ</name>
<gene>
    <name evidence="3" type="ORF">S01H4_15080</name>
</gene>
<sequence>MVILPQEDLVAGEETLVHINRLVLENFKSYGRRKITLNLTKGLTVISGPNGCGKSNISDAIQFVIGQLRSKTIRSEKLAGVIFSGTKEGHKTAPHAKVTLILDNSKEPKEIPIATDEVHISRKVYQDGRSEYLLNGSRITRGEIIDTLAICSISIDGYNVIRQGEIANFASMSSLQIRNLFEEIAGIAAYDEKRDKAQKNLEDARTKLRIATVRLEESMKNLVRLEKEKEDA</sequence>
<evidence type="ECO:0000256" key="1">
    <source>
        <dbReference type="SAM" id="Coils"/>
    </source>
</evidence>
<feature type="coiled-coil region" evidence="1">
    <location>
        <begin position="187"/>
        <end position="228"/>
    </location>
</feature>
<feature type="non-terminal residue" evidence="3">
    <location>
        <position position="232"/>
    </location>
</feature>
<dbReference type="AlphaFoldDB" id="X1A9D4"/>
<dbReference type="Gene3D" id="3.40.50.300">
    <property type="entry name" value="P-loop containing nucleotide triphosphate hydrolases"/>
    <property type="match status" value="1"/>
</dbReference>